<dbReference type="Gene3D" id="3.30.450.80">
    <property type="entry name" value="Transcription factor LuxR-like, autoinducer-binding domain"/>
    <property type="match status" value="1"/>
</dbReference>
<name>A0A246DM03_9HYPH</name>
<dbReference type="InterPro" id="IPR036693">
    <property type="entry name" value="TF_LuxR_autoind-bd_dom_sf"/>
</dbReference>
<dbReference type="SUPFAM" id="SSF46894">
    <property type="entry name" value="C-terminal effector domain of the bipartite response regulators"/>
    <property type="match status" value="1"/>
</dbReference>
<reference evidence="5 6" key="1">
    <citation type="submission" date="2017-03" db="EMBL/GenBank/DDBJ databases">
        <title>Genome of strain Rhizobium sp. CNPSo 668.</title>
        <authorList>
            <person name="Ribeiro R."/>
        </authorList>
    </citation>
    <scope>NUCLEOTIDE SEQUENCE [LARGE SCALE GENOMIC DNA]</scope>
    <source>
        <strain evidence="5 6">CNPSo 668</strain>
    </source>
</reference>
<dbReference type="PANTHER" id="PTHR44688">
    <property type="entry name" value="DNA-BINDING TRANSCRIPTIONAL ACTIVATOR DEVR_DOSR"/>
    <property type="match status" value="1"/>
</dbReference>
<sequence length="272" mass="30888">MHSVEAAEPTGTYPFSFLLVPLMQFPKSIEEAHAAEFYQFLEKTQGLIRSPKLFELLCSFARILEFPWVAYHRQSGDEILKMVRCNPPAVSYPDEWQDHYAKMGYDRIDPIIKKSRKQADAFRWSEAHNDMIKTELERRFFEEAAAFGLRSGVSVPLHGPGGSFAIMSFARPSSCEPENKMVTYLKFAAVHFHLSVADFAKRVAGKCPELTPRERECILWVARGKSSWDIGRILDISENTVNFHIKNTTRKLDVSSRTVAALKAASLGIIEL</sequence>
<organism evidence="5 6">
    <name type="scientific">Rhizobium esperanzae</name>
    <dbReference type="NCBI Taxonomy" id="1967781"/>
    <lineage>
        <taxon>Bacteria</taxon>
        <taxon>Pseudomonadati</taxon>
        <taxon>Pseudomonadota</taxon>
        <taxon>Alphaproteobacteria</taxon>
        <taxon>Hyphomicrobiales</taxon>
        <taxon>Rhizobiaceae</taxon>
        <taxon>Rhizobium/Agrobacterium group</taxon>
        <taxon>Rhizobium</taxon>
    </lineage>
</organism>
<dbReference type="Pfam" id="PF00196">
    <property type="entry name" value="GerE"/>
    <property type="match status" value="1"/>
</dbReference>
<dbReference type="InterPro" id="IPR016032">
    <property type="entry name" value="Sig_transdc_resp-reg_C-effctor"/>
</dbReference>
<evidence type="ECO:0000313" key="5">
    <source>
        <dbReference type="EMBL" id="OWO91128.1"/>
    </source>
</evidence>
<dbReference type="AlphaFoldDB" id="A0A246DM03"/>
<dbReference type="CDD" id="cd06170">
    <property type="entry name" value="LuxR_C_like"/>
    <property type="match status" value="1"/>
</dbReference>
<comment type="caution">
    <text evidence="5">The sequence shown here is derived from an EMBL/GenBank/DDBJ whole genome shotgun (WGS) entry which is preliminary data.</text>
</comment>
<evidence type="ECO:0000313" key="6">
    <source>
        <dbReference type="Proteomes" id="UP000197269"/>
    </source>
</evidence>
<keyword evidence="1" id="KW-0805">Transcription regulation</keyword>
<dbReference type="PRINTS" id="PR00038">
    <property type="entry name" value="HTHLUXR"/>
</dbReference>
<dbReference type="PROSITE" id="PS00622">
    <property type="entry name" value="HTH_LUXR_1"/>
    <property type="match status" value="1"/>
</dbReference>
<evidence type="ECO:0000256" key="1">
    <source>
        <dbReference type="ARBA" id="ARBA00023015"/>
    </source>
</evidence>
<proteinExistence type="predicted"/>
<gene>
    <name evidence="5" type="ORF">B5E41_28075</name>
</gene>
<keyword evidence="2" id="KW-0238">DNA-binding</keyword>
<dbReference type="EMBL" id="MXPU01000027">
    <property type="protein sequence ID" value="OWO91128.1"/>
    <property type="molecule type" value="Genomic_DNA"/>
</dbReference>
<dbReference type="Proteomes" id="UP000197269">
    <property type="component" value="Unassembled WGS sequence"/>
</dbReference>
<dbReference type="Pfam" id="PF03472">
    <property type="entry name" value="Autoind_bind"/>
    <property type="match status" value="1"/>
</dbReference>
<evidence type="ECO:0000256" key="3">
    <source>
        <dbReference type="ARBA" id="ARBA00023163"/>
    </source>
</evidence>
<evidence type="ECO:0000259" key="4">
    <source>
        <dbReference type="PROSITE" id="PS50043"/>
    </source>
</evidence>
<dbReference type="SMART" id="SM00421">
    <property type="entry name" value="HTH_LUXR"/>
    <property type="match status" value="1"/>
</dbReference>
<dbReference type="InterPro" id="IPR005143">
    <property type="entry name" value="TF_LuxR_autoind-bd_dom"/>
</dbReference>
<keyword evidence="3" id="KW-0804">Transcription</keyword>
<dbReference type="PROSITE" id="PS50043">
    <property type="entry name" value="HTH_LUXR_2"/>
    <property type="match status" value="1"/>
</dbReference>
<evidence type="ECO:0000256" key="2">
    <source>
        <dbReference type="ARBA" id="ARBA00023125"/>
    </source>
</evidence>
<accession>A0A246DM03</accession>
<dbReference type="InterPro" id="IPR000792">
    <property type="entry name" value="Tscrpt_reg_LuxR_C"/>
</dbReference>
<protein>
    <submittedName>
        <fullName evidence="5">LuxR family transcriptional regulator</fullName>
    </submittedName>
</protein>
<dbReference type="PANTHER" id="PTHR44688:SF16">
    <property type="entry name" value="DNA-BINDING TRANSCRIPTIONAL ACTIVATOR DEVR_DOSR"/>
    <property type="match status" value="1"/>
</dbReference>
<dbReference type="InterPro" id="IPR036388">
    <property type="entry name" value="WH-like_DNA-bd_sf"/>
</dbReference>
<dbReference type="RefSeq" id="WP_088396962.1">
    <property type="nucleotide sequence ID" value="NZ_MXPU01000027.1"/>
</dbReference>
<dbReference type="Gene3D" id="1.10.10.10">
    <property type="entry name" value="Winged helix-like DNA-binding domain superfamily/Winged helix DNA-binding domain"/>
    <property type="match status" value="1"/>
</dbReference>
<feature type="domain" description="HTH luxR-type" evidence="4">
    <location>
        <begin position="203"/>
        <end position="268"/>
    </location>
</feature>
<dbReference type="SUPFAM" id="SSF75516">
    <property type="entry name" value="Pheromone-binding domain of LuxR-like quorum-sensing transcription factors"/>
    <property type="match status" value="1"/>
</dbReference>
<dbReference type="GO" id="GO:0006355">
    <property type="term" value="P:regulation of DNA-templated transcription"/>
    <property type="evidence" value="ECO:0007669"/>
    <property type="project" value="InterPro"/>
</dbReference>
<dbReference type="GO" id="GO:0003677">
    <property type="term" value="F:DNA binding"/>
    <property type="evidence" value="ECO:0007669"/>
    <property type="project" value="UniProtKB-KW"/>
</dbReference>